<dbReference type="InterPro" id="IPR029068">
    <property type="entry name" value="Glyas_Bleomycin-R_OHBP_Dase"/>
</dbReference>
<protein>
    <submittedName>
        <fullName evidence="1">Glyoxalase-like domain protein</fullName>
    </submittedName>
</protein>
<dbReference type="Proteomes" id="UP000067444">
    <property type="component" value="Chromosome"/>
</dbReference>
<dbReference type="InterPro" id="IPR004360">
    <property type="entry name" value="Glyas_Fos-R_dOase_dom"/>
</dbReference>
<name>A0A0K0Y154_9RHOB</name>
<dbReference type="AlphaFoldDB" id="A0A0K0Y154"/>
<accession>A0A0K0Y154</accession>
<keyword evidence="2" id="KW-1185">Reference proteome</keyword>
<dbReference type="InterPro" id="IPR037523">
    <property type="entry name" value="VOC_core"/>
</dbReference>
<reference evidence="1 2" key="1">
    <citation type="journal article" date="2015" name="Genome Announc.">
        <title>Closed Genome Sequence of Octadecabacter temperatus SB1, the First Mesophilic Species of the Genus Octadecabacter.</title>
        <authorList>
            <person name="Voget S."/>
            <person name="Billerbeck S."/>
            <person name="Simon M."/>
            <person name="Daniel R."/>
        </authorList>
    </citation>
    <scope>NUCLEOTIDE SEQUENCE [LARGE SCALE GENOMIC DNA]</scope>
    <source>
        <strain evidence="1 2">SB1</strain>
    </source>
</reference>
<dbReference type="STRING" id="1458307.OSB_00420"/>
<gene>
    <name evidence="1" type="ORF">OSB_00420</name>
</gene>
<dbReference type="KEGG" id="otm:OSB_00420"/>
<dbReference type="Gene3D" id="3.10.180.10">
    <property type="entry name" value="2,3-Dihydroxybiphenyl 1,2-Dioxygenase, domain 1"/>
    <property type="match status" value="1"/>
</dbReference>
<sequence>MRDFFVERLGFELGTEIGTGPKFVTLDRDGQTIMLACHRTLGFRKHGWAAYFWVENIEALHDEFERRGAKLKSPITDKPYGCREIVAMAPDGREIVFGEITGTQAD</sequence>
<dbReference type="EMBL" id="CP012160">
    <property type="protein sequence ID" value="AKS44611.1"/>
    <property type="molecule type" value="Genomic_DNA"/>
</dbReference>
<evidence type="ECO:0000313" key="1">
    <source>
        <dbReference type="EMBL" id="AKS44611.1"/>
    </source>
</evidence>
<dbReference type="Pfam" id="PF00903">
    <property type="entry name" value="Glyoxalase"/>
    <property type="match status" value="1"/>
</dbReference>
<dbReference type="SUPFAM" id="SSF54593">
    <property type="entry name" value="Glyoxalase/Bleomycin resistance protein/Dihydroxybiphenyl dioxygenase"/>
    <property type="match status" value="1"/>
</dbReference>
<organism evidence="1 2">
    <name type="scientific">Octadecabacter temperatus</name>
    <dbReference type="NCBI Taxonomy" id="1458307"/>
    <lineage>
        <taxon>Bacteria</taxon>
        <taxon>Pseudomonadati</taxon>
        <taxon>Pseudomonadota</taxon>
        <taxon>Alphaproteobacteria</taxon>
        <taxon>Rhodobacterales</taxon>
        <taxon>Roseobacteraceae</taxon>
        <taxon>Octadecabacter</taxon>
    </lineage>
</organism>
<dbReference type="PROSITE" id="PS51819">
    <property type="entry name" value="VOC"/>
    <property type="match status" value="1"/>
</dbReference>
<evidence type="ECO:0000313" key="2">
    <source>
        <dbReference type="Proteomes" id="UP000067444"/>
    </source>
</evidence>
<dbReference type="OrthoDB" id="9794917at2"/>
<proteinExistence type="predicted"/>